<accession>F4RVN7</accession>
<evidence type="ECO:0000256" key="1">
    <source>
        <dbReference type="SAM" id="MobiDB-lite"/>
    </source>
</evidence>
<sequence>MQVEEMDTYEDESGTGTHKLNKSVLSPRNDDDHSQASNDQFHLRTHQIEDDDFDVSNEDVRRLLDDDPDLLEVKSVETSTKKNKSIQKAYSTTSLSSTSTRKAHKPGADTQVVRLLEGQESKINSSISKIEEVVLASERKDNHIGEALKDLVQALKPKKDPRSLLSEEEQVDLARLDMKNQHLKIEAAEIEVKRAKQSMNLEFAAARGKFIAQLMKDNGWTVEQAKAVADEVFVAPDN</sequence>
<dbReference type="KEGG" id="mlr:MELLADRAFT_90101"/>
<feature type="compositionally biased region" description="Basic and acidic residues" evidence="1">
    <location>
        <begin position="58"/>
        <end position="75"/>
    </location>
</feature>
<dbReference type="InParanoid" id="F4RVN7"/>
<dbReference type="RefSeq" id="XP_007413184.1">
    <property type="nucleotide sequence ID" value="XM_007413122.1"/>
</dbReference>
<gene>
    <name evidence="2" type="ORF">MELLADRAFT_90101</name>
</gene>
<feature type="compositionally biased region" description="Acidic residues" evidence="1">
    <location>
        <begin position="1"/>
        <end position="13"/>
    </location>
</feature>
<name>F4RVN7_MELLP</name>
<dbReference type="GeneID" id="18935452"/>
<keyword evidence="3" id="KW-1185">Reference proteome</keyword>
<proteinExistence type="predicted"/>
<dbReference type="VEuPathDB" id="FungiDB:MELLADRAFT_90101"/>
<dbReference type="HOGENOM" id="CLU_1166053_0_0_1"/>
<dbReference type="EMBL" id="GL883124">
    <property type="protein sequence ID" value="EGG03390.1"/>
    <property type="molecule type" value="Genomic_DNA"/>
</dbReference>
<reference evidence="3" key="1">
    <citation type="journal article" date="2011" name="Proc. Natl. Acad. Sci. U.S.A.">
        <title>Obligate biotrophy features unraveled by the genomic analysis of rust fungi.</title>
        <authorList>
            <person name="Duplessis S."/>
            <person name="Cuomo C.A."/>
            <person name="Lin Y.-C."/>
            <person name="Aerts A."/>
            <person name="Tisserant E."/>
            <person name="Veneault-Fourrey C."/>
            <person name="Joly D.L."/>
            <person name="Hacquard S."/>
            <person name="Amselem J."/>
            <person name="Cantarel B.L."/>
            <person name="Chiu R."/>
            <person name="Coutinho P.M."/>
            <person name="Feau N."/>
            <person name="Field M."/>
            <person name="Frey P."/>
            <person name="Gelhaye E."/>
            <person name="Goldberg J."/>
            <person name="Grabherr M.G."/>
            <person name="Kodira C.D."/>
            <person name="Kohler A."/>
            <person name="Kuees U."/>
            <person name="Lindquist E.A."/>
            <person name="Lucas S.M."/>
            <person name="Mago R."/>
            <person name="Mauceli E."/>
            <person name="Morin E."/>
            <person name="Murat C."/>
            <person name="Pangilinan J.L."/>
            <person name="Park R."/>
            <person name="Pearson M."/>
            <person name="Quesneville H."/>
            <person name="Rouhier N."/>
            <person name="Sakthikumar S."/>
            <person name="Salamov A.A."/>
            <person name="Schmutz J."/>
            <person name="Selles B."/>
            <person name="Shapiro H."/>
            <person name="Tanguay P."/>
            <person name="Tuskan G.A."/>
            <person name="Henrissat B."/>
            <person name="Van de Peer Y."/>
            <person name="Rouze P."/>
            <person name="Ellis J.G."/>
            <person name="Dodds P.N."/>
            <person name="Schein J.E."/>
            <person name="Zhong S."/>
            <person name="Hamelin R.C."/>
            <person name="Grigoriev I.V."/>
            <person name="Szabo L.J."/>
            <person name="Martin F."/>
        </authorList>
    </citation>
    <scope>NUCLEOTIDE SEQUENCE [LARGE SCALE GENOMIC DNA]</scope>
    <source>
        <strain evidence="3">98AG31 / pathotype 3-4-7</strain>
    </source>
</reference>
<feature type="region of interest" description="Disordered" evidence="1">
    <location>
        <begin position="1"/>
        <end position="109"/>
    </location>
</feature>
<dbReference type="OrthoDB" id="10565524at2759"/>
<evidence type="ECO:0000313" key="3">
    <source>
        <dbReference type="Proteomes" id="UP000001072"/>
    </source>
</evidence>
<organism evidence="3">
    <name type="scientific">Melampsora larici-populina (strain 98AG31 / pathotype 3-4-7)</name>
    <name type="common">Poplar leaf rust fungus</name>
    <dbReference type="NCBI Taxonomy" id="747676"/>
    <lineage>
        <taxon>Eukaryota</taxon>
        <taxon>Fungi</taxon>
        <taxon>Dikarya</taxon>
        <taxon>Basidiomycota</taxon>
        <taxon>Pucciniomycotina</taxon>
        <taxon>Pucciniomycetes</taxon>
        <taxon>Pucciniales</taxon>
        <taxon>Melampsoraceae</taxon>
        <taxon>Melampsora</taxon>
    </lineage>
</organism>
<dbReference type="Proteomes" id="UP000001072">
    <property type="component" value="Unassembled WGS sequence"/>
</dbReference>
<evidence type="ECO:0000313" key="2">
    <source>
        <dbReference type="EMBL" id="EGG03390.1"/>
    </source>
</evidence>
<dbReference type="AlphaFoldDB" id="F4RVN7"/>
<feature type="compositionally biased region" description="Polar residues" evidence="1">
    <location>
        <begin position="14"/>
        <end position="26"/>
    </location>
</feature>
<feature type="compositionally biased region" description="Low complexity" evidence="1">
    <location>
        <begin position="91"/>
        <end position="100"/>
    </location>
</feature>
<protein>
    <submittedName>
        <fullName evidence="2">Uncharacterized protein</fullName>
    </submittedName>
</protein>